<accession>E0TDK7</accession>
<gene>
    <name evidence="1" type="ordered locus">PB2503_03432</name>
</gene>
<proteinExistence type="predicted"/>
<keyword evidence="2" id="KW-1185">Reference proteome</keyword>
<evidence type="ECO:0000313" key="1">
    <source>
        <dbReference type="EMBL" id="ADM08762.1"/>
    </source>
</evidence>
<dbReference type="HOGENOM" id="CLU_2790157_0_0_5"/>
<dbReference type="EMBL" id="CP002156">
    <property type="protein sequence ID" value="ADM08762.1"/>
    <property type="molecule type" value="Genomic_DNA"/>
</dbReference>
<dbReference type="AlphaFoldDB" id="E0TDK7"/>
<evidence type="ECO:0000313" key="2">
    <source>
        <dbReference type="Proteomes" id="UP000001302"/>
    </source>
</evidence>
<dbReference type="Proteomes" id="UP000001302">
    <property type="component" value="Chromosome"/>
</dbReference>
<dbReference type="KEGG" id="pbr:PB2503_03432"/>
<sequence>MYLLISIKMVMVMRSGAWRLRPNAGTACTFRRQDFPRYPADRRQKFINFKLGSRLFLLALWKQKKRFS</sequence>
<name>E0TDK7_PARBH</name>
<organism evidence="1 2">
    <name type="scientific">Parvularcula bermudensis (strain ATCC BAA-594 / HTCC2503 / KCTC 12087)</name>
    <dbReference type="NCBI Taxonomy" id="314260"/>
    <lineage>
        <taxon>Bacteria</taxon>
        <taxon>Pseudomonadati</taxon>
        <taxon>Pseudomonadota</taxon>
        <taxon>Alphaproteobacteria</taxon>
        <taxon>Parvularculales</taxon>
        <taxon>Parvularculaceae</taxon>
        <taxon>Parvularcula</taxon>
    </lineage>
</organism>
<reference evidence="2" key="1">
    <citation type="submission" date="2010-08" db="EMBL/GenBank/DDBJ databases">
        <title>Genome sequence of Parvularcula bermudensis HTCC2503.</title>
        <authorList>
            <person name="Kang D.-M."/>
            <person name="Oh H.-M."/>
            <person name="Cho J.-C."/>
        </authorList>
    </citation>
    <scope>NUCLEOTIDE SEQUENCE [LARGE SCALE GENOMIC DNA]</scope>
    <source>
        <strain evidence="2">ATCC BAA-594 / HTCC2503 / KCTC 12087</strain>
    </source>
</reference>
<protein>
    <submittedName>
        <fullName evidence="1">Uncharacterized protein</fullName>
    </submittedName>
</protein>
<reference evidence="1 2" key="2">
    <citation type="journal article" date="2011" name="J. Bacteriol.">
        <title>Complete genome sequence of strain HTCC2503T of Parvularcula bermudensis, the type species of the order "Parvularculales" in the class Alphaproteobacteria.</title>
        <authorList>
            <person name="Oh H.M."/>
            <person name="Kang I."/>
            <person name="Vergin K.L."/>
            <person name="Kang D."/>
            <person name="Rhee K.H."/>
            <person name="Giovannoni S.J."/>
            <person name="Cho J.C."/>
        </authorList>
    </citation>
    <scope>NUCLEOTIDE SEQUENCE [LARGE SCALE GENOMIC DNA]</scope>
    <source>
        <strain evidence="2">ATCC BAA-594 / HTCC2503 / KCTC 12087</strain>
    </source>
</reference>